<dbReference type="PANTHER" id="PTHR33121:SF82">
    <property type="entry name" value="SIGNAL TRANSDUCTION PROTEIN CONTAINING A EAL DOMAIN"/>
    <property type="match status" value="1"/>
</dbReference>
<dbReference type="GO" id="GO:0071111">
    <property type="term" value="F:cyclic-guanylate-specific phosphodiesterase activity"/>
    <property type="evidence" value="ECO:0007669"/>
    <property type="project" value="InterPro"/>
</dbReference>
<gene>
    <name evidence="2" type="ORF">KEF85_02795</name>
</gene>
<dbReference type="Proteomes" id="UP000676649">
    <property type="component" value="Chromosome"/>
</dbReference>
<dbReference type="Gene3D" id="3.30.450.20">
    <property type="entry name" value="PAS domain"/>
    <property type="match status" value="1"/>
</dbReference>
<dbReference type="SMART" id="SM00052">
    <property type="entry name" value="EAL"/>
    <property type="match status" value="1"/>
</dbReference>
<dbReference type="Gene3D" id="3.20.20.450">
    <property type="entry name" value="EAL domain"/>
    <property type="match status" value="1"/>
</dbReference>
<proteinExistence type="predicted"/>
<name>A0A975MP34_9GAMM</name>
<dbReference type="CDD" id="cd01948">
    <property type="entry name" value="EAL"/>
    <property type="match status" value="1"/>
</dbReference>
<dbReference type="InterPro" id="IPR029151">
    <property type="entry name" value="Sensor-like_sf"/>
</dbReference>
<evidence type="ECO:0000259" key="1">
    <source>
        <dbReference type="PROSITE" id="PS50883"/>
    </source>
</evidence>
<dbReference type="RefSeq" id="WP_215583216.1">
    <property type="nucleotide sequence ID" value="NZ_CP073754.1"/>
</dbReference>
<dbReference type="InterPro" id="IPR050706">
    <property type="entry name" value="Cyclic-di-GMP_PDE-like"/>
</dbReference>
<evidence type="ECO:0000313" key="3">
    <source>
        <dbReference type="Proteomes" id="UP000676649"/>
    </source>
</evidence>
<dbReference type="Pfam" id="PF10388">
    <property type="entry name" value="YkuI_C"/>
    <property type="match status" value="1"/>
</dbReference>
<keyword evidence="3" id="KW-1185">Reference proteome</keyword>
<reference evidence="2" key="1">
    <citation type="submission" date="2021-04" db="EMBL/GenBank/DDBJ databases">
        <title>Draft genome sequence data of methanotrophic Methylovulum sp. strain S1L and Methylomonas sp. strain S2AM isolated from boreal lake water columns.</title>
        <authorList>
            <person name="Rissanen A.J."/>
            <person name="Mangayil R."/>
            <person name="Svenning M.M."/>
            <person name="Khanongnuch R."/>
        </authorList>
    </citation>
    <scope>NUCLEOTIDE SEQUENCE</scope>
    <source>
        <strain evidence="2">S2AM</strain>
    </source>
</reference>
<accession>A0A975MP34</accession>
<dbReference type="AlphaFoldDB" id="A0A975MP34"/>
<dbReference type="Pfam" id="PF00563">
    <property type="entry name" value="EAL"/>
    <property type="match status" value="1"/>
</dbReference>
<dbReference type="SUPFAM" id="SSF141868">
    <property type="entry name" value="EAL domain-like"/>
    <property type="match status" value="1"/>
</dbReference>
<dbReference type="SUPFAM" id="SSF103190">
    <property type="entry name" value="Sensory domain-like"/>
    <property type="match status" value="1"/>
</dbReference>
<dbReference type="InterPro" id="IPR001633">
    <property type="entry name" value="EAL_dom"/>
</dbReference>
<dbReference type="KEGG" id="mpad:KEF85_02795"/>
<dbReference type="InterPro" id="IPR035919">
    <property type="entry name" value="EAL_sf"/>
</dbReference>
<sequence length="390" mass="45249">MEDKFQLFPYFQPIVSVASGRIIGYEAQARQRDKNNRIISAGRLFASPKLEAKQRMELDRQVRRQALEKFAELDDNSFLAINISASWIDNVRKINALPTLKILDQINIDRQRIIVEINEAHADLSRLREIVKRYRHHGLRVALDDFGSGSSQLERVLAIHPDIIKIDMQLFKKANKGGIASDIMHMLTRLGTRTGCQIICEGVETDDEFLFGLTCGAQYMQGYLFSAAEAEFKPATLYEQHINSLTGKFFRNSVAKAEKNIANVNATKNLIYKLKDALQGDFNLNELAKWNFTQSNITRFYMCDNEGRQISPNFNFTENRWFTDPRKIGFNWSWRPYFFQLFARENNGDSNRIITSERYRDFDTNLYCKTLALRLDRDRILLTDIIVEDI</sequence>
<protein>
    <submittedName>
        <fullName evidence="2">EAL domain-containing protein</fullName>
    </submittedName>
</protein>
<evidence type="ECO:0000313" key="2">
    <source>
        <dbReference type="EMBL" id="QWF71431.1"/>
    </source>
</evidence>
<dbReference type="PROSITE" id="PS50883">
    <property type="entry name" value="EAL"/>
    <property type="match status" value="1"/>
</dbReference>
<dbReference type="EMBL" id="CP073754">
    <property type="protein sequence ID" value="QWF71431.1"/>
    <property type="molecule type" value="Genomic_DNA"/>
</dbReference>
<dbReference type="InterPro" id="IPR018842">
    <property type="entry name" value="YkuI_C"/>
</dbReference>
<feature type="domain" description="EAL" evidence="1">
    <location>
        <begin position="1"/>
        <end position="242"/>
    </location>
</feature>
<organism evidence="2 3">
    <name type="scientific">Methylomonas paludis</name>
    <dbReference type="NCBI Taxonomy" id="1173101"/>
    <lineage>
        <taxon>Bacteria</taxon>
        <taxon>Pseudomonadati</taxon>
        <taxon>Pseudomonadota</taxon>
        <taxon>Gammaproteobacteria</taxon>
        <taxon>Methylococcales</taxon>
        <taxon>Methylococcaceae</taxon>
        <taxon>Methylomonas</taxon>
    </lineage>
</organism>
<dbReference type="PANTHER" id="PTHR33121">
    <property type="entry name" value="CYCLIC DI-GMP PHOSPHODIESTERASE PDEF"/>
    <property type="match status" value="1"/>
</dbReference>